<keyword evidence="6" id="KW-0227">DNA damage</keyword>
<dbReference type="EMBL" id="CAVLEF010000263">
    <property type="protein sequence ID" value="CAK1553891.1"/>
    <property type="molecule type" value="Genomic_DNA"/>
</dbReference>
<evidence type="ECO:0000313" key="12">
    <source>
        <dbReference type="EMBL" id="CAK1553891.1"/>
    </source>
</evidence>
<accession>A0AAV1JYJ0</accession>
<dbReference type="Pfam" id="PF11919">
    <property type="entry name" value="PSME4_C"/>
    <property type="match status" value="1"/>
</dbReference>
<dbReference type="Proteomes" id="UP001497472">
    <property type="component" value="Unassembled WGS sequence"/>
</dbReference>
<comment type="similarity">
    <text evidence="3">Belongs to the BLM10 family.</text>
</comment>
<dbReference type="PANTHER" id="PTHR32170">
    <property type="entry name" value="PROTEASOME ACTIVATOR COMPLEX SUBUNIT 4"/>
    <property type="match status" value="1"/>
</dbReference>
<evidence type="ECO:0000259" key="10">
    <source>
        <dbReference type="Pfam" id="PF16507"/>
    </source>
</evidence>
<reference evidence="12 13" key="1">
    <citation type="submission" date="2023-11" db="EMBL/GenBank/DDBJ databases">
        <authorList>
            <person name="Okamura Y."/>
        </authorList>
    </citation>
    <scope>NUCLEOTIDE SEQUENCE [LARGE SCALE GENOMIC DNA]</scope>
</reference>
<evidence type="ECO:0000256" key="2">
    <source>
        <dbReference type="ARBA" id="ARBA00004496"/>
    </source>
</evidence>
<keyword evidence="5" id="KW-0677">Repeat</keyword>
<dbReference type="InterPro" id="IPR032430">
    <property type="entry name" value="Blm10_mid"/>
</dbReference>
<dbReference type="GO" id="GO:0006281">
    <property type="term" value="P:DNA repair"/>
    <property type="evidence" value="ECO:0007669"/>
    <property type="project" value="UniProtKB-KW"/>
</dbReference>
<evidence type="ECO:0000256" key="1">
    <source>
        <dbReference type="ARBA" id="ARBA00004123"/>
    </source>
</evidence>
<dbReference type="InterPro" id="IPR016024">
    <property type="entry name" value="ARM-type_fold"/>
</dbReference>
<dbReference type="PANTHER" id="PTHR32170:SF3">
    <property type="entry name" value="PROTEASOME ACTIVATOR COMPLEX SUBUNIT 4"/>
    <property type="match status" value="1"/>
</dbReference>
<dbReference type="SUPFAM" id="SSF48371">
    <property type="entry name" value="ARM repeat"/>
    <property type="match status" value="2"/>
</dbReference>
<keyword evidence="4" id="KW-0963">Cytoplasm</keyword>
<dbReference type="Pfam" id="PF23096">
    <property type="entry name" value="HEAT_PSME4"/>
    <property type="match status" value="1"/>
</dbReference>
<feature type="domain" description="Proteasome activator complex subunit 4-like HEAT repeat-like" evidence="11">
    <location>
        <begin position="1204"/>
        <end position="1497"/>
    </location>
</feature>
<dbReference type="InterPro" id="IPR021843">
    <property type="entry name" value="PSME4_C"/>
</dbReference>
<sequence>MIQDEEFEKLVLTEERINLLGFRPQKEILTNHLLPYAKDLDEESNRFLAQIKTNLAKAVMLREMKPACGMWSARLMRYIKIYGLKFGKEDHISFIKLVYELVLIPDLEPCKVQKFATLFIMLTKDSYLISPEELTLPWRPLYDAGKRLFDKNSSNTGMFHYYMSLEATYMSMVKNARPYFEITATKEMLEKFLPYVAPWPTDSQFGGPLRFLPVGLQPKYAAQGHELWFDELMTLWDTCYNSQGGDPDLLVLFANLAKKNPGAVDWTPHVSKMFMRFLHALNLPVSYKDVQHCRHLSLGNAGMFNTKDPTLLLLSLNTMVEDMKHVASWIVWTINPDGLVLKHLRSFLAGVESYLHSANSGRWSFKLRDLLRKLAREFLKRVRKEREKKYLDSWENNTPEGYKLREEDITEFVMIVLEPTFQAVYSRNGSLDISIALQNLATLRPAIVIPPLLEKLRTSLTSLTEPHRVTAAMSAVAAVARPMVRGADAGYPEGPTHVVPLLMAVIPGLDPNDIKKTIVTLHFILMFSTMVPYIDCSSAHEYWPDLTEEELLTCELTAQFEDFILLLLDKLFTIIESSVQENVRLETKDSDGMKSKTDAVMETAISMAVSTVLMQCSPKIFTEALRKFKAFATETTYEANVSGSMIGVLLRVFAKINPEATLAAFLPQLCEELQELLATDEALHEENPPRDVVYRLVLLMEVVTANGTVLLRYIDRVLPVLDRALKLHSNYALCRACEVLGNTLLSLSAIELKDSKCSSKDYGSAPEKWLPVREWGSGCLLTEAEFKWHVPSEEEAACAQMLVDRYINPEVARLKLWLGNERPMCRERRLRSFYILNSMFTCTKFLPPPDEEPVLLLDSQVPATNVPFTNGVKHTVLLNGENVRVAMTRLLLQIQSRMLADKTDDTRGLELLIQLWERVTIMKTLRNGPGLEAKIRSHNALERALDGGSGVGRSVCKVDGARLRMVSAQAAKLQEEARLALVCNAGIVPSALDGLKALYDLSVNVYTSIRILAQVRLYWMLGNYPYSYRALVPKLVELLGSVGDGDEGHAKHKGALCILLAPKMTPLIAKQDWEVIRVMWPAILKAPLSEKPSIHRLEQAFSDVIHRHFPATNTRLAMTDKSVDAARSLLTDEELNDPIFVQQLAKAKEYEESTSDRFEKLYLELIDELVDIAESSSVQWRRLELVMQMLFSCPSLQTQYPPRAVKLFAKGLLHENIGVRRIAQKLIHYALKQRKRKLKKIEVDPYEVAGVTKPEKHIPGYRNDLEWATWSKDKELKTDEDWDRPWLRNYTTGFYAWPKKLEVAAPLKEQNFAWDTSPEDMEEGERYIYEFFSDEGNINKLINFLTVEEKKGKDKFNGTRTTMFRMLFAHYGLRITNKLMEHAISCAGSSEESKQRFAAEIGCAALRAPRYWRREDALAIQRDAVKIFTAGLTAVIPETQEDWGTAVATAADKMDPVRNSEVLRALLQLCSPSPSTGDTTPDKETSFVASARLYAFQGAVTTLSWRAAPLAGELLERLEAANFIQHPFENVRATVGSLLMTIFNLEVVFPGGENSCMAPRLKDFLSVVKPRLAALYDEKGDIVIKSTATRPLEPCSTSAQSGPRPSYTLMQQIRTLVQAHMENSHMDHAHTQVGPADGHESEVQGEMEAESLIEKERLPERLESMLQLAGDSTTSAHAHHEHAVHLLTTVLTGCTGVTIRGINSNMETQFELVPIACALASRGTTQPHEELPRAASGFLGSLAQAHYSGAAFDCMLRMLEDMANGKSWWARLACLDFALPLLFYGLPMLCERPERAVRAENFTMKLMKDTRVEVRQSAAKLLTGLMHCRALLDEEKTLRTLIRSCHSKQLDERHCGVLGLCAYLSSRPYSLGPKLGDVLTELARHTNAPDPIPATIRTALADFRRTHQDDWPKHRDQLTEEELDLLADLTSPPTYCA</sequence>
<feature type="domain" description="Proteasome activator Blm10 middle HEAT repeats region" evidence="10">
    <location>
        <begin position="344"/>
        <end position="819"/>
    </location>
</feature>
<evidence type="ECO:0000256" key="4">
    <source>
        <dbReference type="ARBA" id="ARBA00022490"/>
    </source>
</evidence>
<dbReference type="GO" id="GO:0070628">
    <property type="term" value="F:proteasome binding"/>
    <property type="evidence" value="ECO:0007669"/>
    <property type="project" value="InterPro"/>
</dbReference>
<evidence type="ECO:0000256" key="3">
    <source>
        <dbReference type="ARBA" id="ARBA00005739"/>
    </source>
</evidence>
<dbReference type="InterPro" id="IPR055455">
    <property type="entry name" value="HEAT_PSME4"/>
</dbReference>
<organism evidence="12 13">
    <name type="scientific">Leptosia nina</name>
    <dbReference type="NCBI Taxonomy" id="320188"/>
    <lineage>
        <taxon>Eukaryota</taxon>
        <taxon>Metazoa</taxon>
        <taxon>Ecdysozoa</taxon>
        <taxon>Arthropoda</taxon>
        <taxon>Hexapoda</taxon>
        <taxon>Insecta</taxon>
        <taxon>Pterygota</taxon>
        <taxon>Neoptera</taxon>
        <taxon>Endopterygota</taxon>
        <taxon>Lepidoptera</taxon>
        <taxon>Glossata</taxon>
        <taxon>Ditrysia</taxon>
        <taxon>Papilionoidea</taxon>
        <taxon>Pieridae</taxon>
        <taxon>Pierinae</taxon>
        <taxon>Leptosia</taxon>
    </lineage>
</organism>
<dbReference type="InterPro" id="IPR035309">
    <property type="entry name" value="PSME4"/>
</dbReference>
<evidence type="ECO:0000259" key="9">
    <source>
        <dbReference type="Pfam" id="PF11919"/>
    </source>
</evidence>
<evidence type="ECO:0000259" key="11">
    <source>
        <dbReference type="Pfam" id="PF23096"/>
    </source>
</evidence>
<evidence type="ECO:0000256" key="8">
    <source>
        <dbReference type="ARBA" id="ARBA00023242"/>
    </source>
</evidence>
<comment type="caution">
    <text evidence="12">The sequence shown here is derived from an EMBL/GenBank/DDBJ whole genome shotgun (WGS) entry which is preliminary data.</text>
</comment>
<comment type="subcellular location">
    <subcellularLocation>
        <location evidence="2">Cytoplasm</location>
    </subcellularLocation>
    <subcellularLocation>
        <location evidence="1">Nucleus</location>
    </subcellularLocation>
</comment>
<dbReference type="GO" id="GO:0005829">
    <property type="term" value="C:cytosol"/>
    <property type="evidence" value="ECO:0007669"/>
    <property type="project" value="TreeGrafter"/>
</dbReference>
<keyword evidence="13" id="KW-1185">Reference proteome</keyword>
<protein>
    <recommendedName>
        <fullName evidence="14">Proteasome activator complex subunit 4</fullName>
    </recommendedName>
</protein>
<dbReference type="GO" id="GO:0010499">
    <property type="term" value="P:proteasomal ubiquitin-independent protein catabolic process"/>
    <property type="evidence" value="ECO:0007669"/>
    <property type="project" value="TreeGrafter"/>
</dbReference>
<feature type="domain" description="Proteasome activator complex subunit 4 C-terminal" evidence="9">
    <location>
        <begin position="1852"/>
        <end position="1937"/>
    </location>
</feature>
<evidence type="ECO:0000313" key="13">
    <source>
        <dbReference type="Proteomes" id="UP001497472"/>
    </source>
</evidence>
<keyword evidence="8" id="KW-0539">Nucleus</keyword>
<dbReference type="Pfam" id="PF16507">
    <property type="entry name" value="HEAT_PSME4_mid"/>
    <property type="match status" value="1"/>
</dbReference>
<dbReference type="GO" id="GO:0005634">
    <property type="term" value="C:nucleus"/>
    <property type="evidence" value="ECO:0007669"/>
    <property type="project" value="UniProtKB-SubCell"/>
</dbReference>
<gene>
    <name evidence="12" type="ORF">LNINA_LOCUS12853</name>
</gene>
<evidence type="ECO:0000256" key="6">
    <source>
        <dbReference type="ARBA" id="ARBA00022763"/>
    </source>
</evidence>
<name>A0AAV1JYJ0_9NEOP</name>
<evidence type="ECO:0000256" key="7">
    <source>
        <dbReference type="ARBA" id="ARBA00023204"/>
    </source>
</evidence>
<keyword evidence="7" id="KW-0234">DNA repair</keyword>
<proteinExistence type="inferred from homology"/>
<dbReference type="GO" id="GO:0016504">
    <property type="term" value="F:peptidase activator activity"/>
    <property type="evidence" value="ECO:0007669"/>
    <property type="project" value="InterPro"/>
</dbReference>
<evidence type="ECO:0008006" key="14">
    <source>
        <dbReference type="Google" id="ProtNLM"/>
    </source>
</evidence>
<evidence type="ECO:0000256" key="5">
    <source>
        <dbReference type="ARBA" id="ARBA00022737"/>
    </source>
</evidence>